<dbReference type="AlphaFoldDB" id="A0A9D2SQ24"/>
<sequence>METGHFYFISDQYFLDFPDPKLMNNKETVNGKNHDRPCFCAFEDHNTGLYWMIPISSRVNKYREYYNTKIATYGRCDTFAFGQVLGHEKAFLIQNMCPVTTKYIKNEYIDKISNTPVLLDGVFQRELFEKARRVLALQRKGIKLIFPDVLDIERKILSK</sequence>
<evidence type="ECO:0000313" key="1">
    <source>
        <dbReference type="EMBL" id="HJC24028.1"/>
    </source>
</evidence>
<comment type="caution">
    <text evidence="1">The sequence shown here is derived from an EMBL/GenBank/DDBJ whole genome shotgun (WGS) entry which is preliminary data.</text>
</comment>
<reference evidence="1" key="2">
    <citation type="submission" date="2021-04" db="EMBL/GenBank/DDBJ databases">
        <authorList>
            <person name="Gilroy R."/>
        </authorList>
    </citation>
    <scope>NUCLEOTIDE SEQUENCE</scope>
    <source>
        <strain evidence="1">USAMLcec2-132</strain>
    </source>
</reference>
<dbReference type="Proteomes" id="UP000823891">
    <property type="component" value="Unassembled WGS sequence"/>
</dbReference>
<name>A0A9D2SQ24_9FIRM</name>
<dbReference type="EMBL" id="DWWS01000035">
    <property type="protein sequence ID" value="HJC24028.1"/>
    <property type="molecule type" value="Genomic_DNA"/>
</dbReference>
<gene>
    <name evidence="1" type="ORF">H9761_10020</name>
</gene>
<organism evidence="1 2">
    <name type="scientific">Candidatus Eisenbergiella merdavium</name>
    <dbReference type="NCBI Taxonomy" id="2838551"/>
    <lineage>
        <taxon>Bacteria</taxon>
        <taxon>Bacillati</taxon>
        <taxon>Bacillota</taxon>
        <taxon>Clostridia</taxon>
        <taxon>Lachnospirales</taxon>
        <taxon>Lachnospiraceae</taxon>
        <taxon>Eisenbergiella</taxon>
    </lineage>
</organism>
<accession>A0A9D2SQ24</accession>
<evidence type="ECO:0000313" key="2">
    <source>
        <dbReference type="Proteomes" id="UP000823891"/>
    </source>
</evidence>
<dbReference type="CDD" id="cd17492">
    <property type="entry name" value="toxin_CptN"/>
    <property type="match status" value="1"/>
</dbReference>
<reference evidence="1" key="1">
    <citation type="journal article" date="2021" name="PeerJ">
        <title>Extensive microbial diversity within the chicken gut microbiome revealed by metagenomics and culture.</title>
        <authorList>
            <person name="Gilroy R."/>
            <person name="Ravi A."/>
            <person name="Getino M."/>
            <person name="Pursley I."/>
            <person name="Horton D.L."/>
            <person name="Alikhan N.F."/>
            <person name="Baker D."/>
            <person name="Gharbi K."/>
            <person name="Hall N."/>
            <person name="Watson M."/>
            <person name="Adriaenssens E.M."/>
            <person name="Foster-Nyarko E."/>
            <person name="Jarju S."/>
            <person name="Secka A."/>
            <person name="Antonio M."/>
            <person name="Oren A."/>
            <person name="Chaudhuri R.R."/>
            <person name="La Ragione R."/>
            <person name="Hildebrand F."/>
            <person name="Pallen M.J."/>
        </authorList>
    </citation>
    <scope>NUCLEOTIDE SEQUENCE</scope>
    <source>
        <strain evidence="1">USAMLcec2-132</strain>
    </source>
</reference>
<proteinExistence type="predicted"/>
<dbReference type="InterPro" id="IPR053735">
    <property type="entry name" value="Type_III_TA_endoRNase"/>
</dbReference>
<protein>
    <submittedName>
        <fullName evidence="1">Uncharacterized protein</fullName>
    </submittedName>
</protein>
<dbReference type="InterPro" id="IPR058108">
    <property type="entry name" value="CptIN-like"/>
</dbReference>
<dbReference type="NCBIfam" id="NF047359">
    <property type="entry name" value="CptIN"/>
    <property type="match status" value="1"/>
</dbReference>
<dbReference type="Gene3D" id="3.10.129.130">
    <property type="match status" value="1"/>
</dbReference>